<evidence type="ECO:0000256" key="7">
    <source>
        <dbReference type="ARBA" id="ARBA00022777"/>
    </source>
</evidence>
<feature type="domain" description="Protein kinase" evidence="13">
    <location>
        <begin position="373"/>
        <end position="657"/>
    </location>
</feature>
<dbReference type="InterPro" id="IPR000719">
    <property type="entry name" value="Prot_kinase_dom"/>
</dbReference>
<evidence type="ECO:0000256" key="11">
    <source>
        <dbReference type="ARBA" id="ARBA00023180"/>
    </source>
</evidence>
<proteinExistence type="predicted"/>
<keyword evidence="10" id="KW-0472">Membrane</keyword>
<comment type="caution">
    <text evidence="14">The sequence shown here is derived from an EMBL/GenBank/DDBJ whole genome shotgun (WGS) entry which is preliminary data.</text>
</comment>
<evidence type="ECO:0000256" key="6">
    <source>
        <dbReference type="ARBA" id="ARBA00022741"/>
    </source>
</evidence>
<keyword evidence="6 12" id="KW-0547">Nucleotide-binding</keyword>
<reference evidence="14" key="1">
    <citation type="submission" date="2023-07" db="EMBL/GenBank/DDBJ databases">
        <title>A chromosome-level genome assembly of Lolium multiflorum.</title>
        <authorList>
            <person name="Chen Y."/>
            <person name="Copetti D."/>
            <person name="Kolliker R."/>
            <person name="Studer B."/>
        </authorList>
    </citation>
    <scope>NUCLEOTIDE SEQUENCE</scope>
    <source>
        <strain evidence="14">02402/16</strain>
        <tissue evidence="14">Leaf</tissue>
    </source>
</reference>
<keyword evidence="8 12" id="KW-0067">ATP-binding</keyword>
<organism evidence="14 15">
    <name type="scientific">Lolium multiflorum</name>
    <name type="common">Italian ryegrass</name>
    <name type="synonym">Lolium perenne subsp. multiflorum</name>
    <dbReference type="NCBI Taxonomy" id="4521"/>
    <lineage>
        <taxon>Eukaryota</taxon>
        <taxon>Viridiplantae</taxon>
        <taxon>Streptophyta</taxon>
        <taxon>Embryophyta</taxon>
        <taxon>Tracheophyta</taxon>
        <taxon>Spermatophyta</taxon>
        <taxon>Magnoliopsida</taxon>
        <taxon>Liliopsida</taxon>
        <taxon>Poales</taxon>
        <taxon>Poaceae</taxon>
        <taxon>BOP clade</taxon>
        <taxon>Pooideae</taxon>
        <taxon>Poodae</taxon>
        <taxon>Poeae</taxon>
        <taxon>Poeae Chloroplast Group 2 (Poeae type)</taxon>
        <taxon>Loliodinae</taxon>
        <taxon>Loliinae</taxon>
        <taxon>Lolium</taxon>
    </lineage>
</organism>
<dbReference type="SMART" id="SM00220">
    <property type="entry name" value="S_TKc"/>
    <property type="match status" value="1"/>
</dbReference>
<keyword evidence="7" id="KW-0418">Kinase</keyword>
<keyword evidence="11" id="KW-0325">Glycoprotein</keyword>
<evidence type="ECO:0000256" key="12">
    <source>
        <dbReference type="PROSITE-ProRule" id="PRU10141"/>
    </source>
</evidence>
<evidence type="ECO:0000256" key="4">
    <source>
        <dbReference type="ARBA" id="ARBA00022692"/>
    </source>
</evidence>
<gene>
    <name evidence="14" type="ORF">QYE76_049871</name>
</gene>
<keyword evidence="15" id="KW-1185">Reference proteome</keyword>
<comment type="subcellular location">
    <subcellularLocation>
        <location evidence="1">Membrane</location>
        <topology evidence="1">Single-pass type I membrane protein</topology>
    </subcellularLocation>
</comment>
<evidence type="ECO:0000256" key="8">
    <source>
        <dbReference type="ARBA" id="ARBA00022840"/>
    </source>
</evidence>
<dbReference type="InterPro" id="IPR011009">
    <property type="entry name" value="Kinase-like_dom_sf"/>
</dbReference>
<dbReference type="InterPro" id="IPR025287">
    <property type="entry name" value="WAK_GUB"/>
</dbReference>
<evidence type="ECO:0000259" key="13">
    <source>
        <dbReference type="PROSITE" id="PS50011"/>
    </source>
</evidence>
<dbReference type="FunFam" id="3.30.200.20:FF:000178">
    <property type="entry name" value="serine/threonine-protein kinase PBS1-like"/>
    <property type="match status" value="1"/>
</dbReference>
<dbReference type="InterPro" id="IPR008271">
    <property type="entry name" value="Ser/Thr_kinase_AS"/>
</dbReference>
<dbReference type="PANTHER" id="PTHR27009">
    <property type="entry name" value="RUST RESISTANCE KINASE LR10-RELATED"/>
    <property type="match status" value="1"/>
</dbReference>
<keyword evidence="3" id="KW-0808">Transferase</keyword>
<dbReference type="EMBL" id="JAUUTY010000003">
    <property type="protein sequence ID" value="KAK1661712.1"/>
    <property type="molecule type" value="Genomic_DNA"/>
</dbReference>
<accession>A0AAD8SQH4</accession>
<dbReference type="Pfam" id="PF00069">
    <property type="entry name" value="Pkinase"/>
    <property type="match status" value="1"/>
</dbReference>
<dbReference type="InterPro" id="IPR017441">
    <property type="entry name" value="Protein_kinase_ATP_BS"/>
</dbReference>
<keyword evidence="5" id="KW-0732">Signal</keyword>
<dbReference type="GO" id="GO:0005524">
    <property type="term" value="F:ATP binding"/>
    <property type="evidence" value="ECO:0007669"/>
    <property type="project" value="UniProtKB-UniRule"/>
</dbReference>
<evidence type="ECO:0000256" key="9">
    <source>
        <dbReference type="ARBA" id="ARBA00022989"/>
    </source>
</evidence>
<evidence type="ECO:0000256" key="5">
    <source>
        <dbReference type="ARBA" id="ARBA00022729"/>
    </source>
</evidence>
<name>A0AAD8SQH4_LOLMU</name>
<dbReference type="Proteomes" id="UP001231189">
    <property type="component" value="Unassembled WGS sequence"/>
</dbReference>
<evidence type="ECO:0000256" key="2">
    <source>
        <dbReference type="ARBA" id="ARBA00022527"/>
    </source>
</evidence>
<dbReference type="GO" id="GO:0016020">
    <property type="term" value="C:membrane"/>
    <property type="evidence" value="ECO:0007669"/>
    <property type="project" value="UniProtKB-SubCell"/>
</dbReference>
<dbReference type="GO" id="GO:0030247">
    <property type="term" value="F:polysaccharide binding"/>
    <property type="evidence" value="ECO:0007669"/>
    <property type="project" value="InterPro"/>
</dbReference>
<evidence type="ECO:0000313" key="14">
    <source>
        <dbReference type="EMBL" id="KAK1661712.1"/>
    </source>
</evidence>
<feature type="binding site" evidence="12">
    <location>
        <position position="402"/>
    </location>
    <ligand>
        <name>ATP</name>
        <dbReference type="ChEBI" id="CHEBI:30616"/>
    </ligand>
</feature>
<dbReference type="GO" id="GO:0004674">
    <property type="term" value="F:protein serine/threonine kinase activity"/>
    <property type="evidence" value="ECO:0007669"/>
    <property type="project" value="UniProtKB-KW"/>
</dbReference>
<evidence type="ECO:0000313" key="15">
    <source>
        <dbReference type="Proteomes" id="UP001231189"/>
    </source>
</evidence>
<sequence length="683" mass="77365">MAKPVVHHCSIALQVLTVFYVLGVLVSDVQGGDGCPSFSCGHLREVRYPFRRLGDPPGCGVGAYELICTSSKAKIQINTGTYYVTQINYTGLSFWVVDPNLDMNSSCPLPRSDQFPYPDYYFYGGYPYESCTIRSCDLHTYTDSWACFANCSRAVKNISQYKPVACLSAKNSHVYVWDSLNQCRFQDLQSSCSYLAMIPFGNNQYIADQQQLTNASYADIMGFIMKGFSVQFPLRTHYRDGPCSQAINTCLKNSTRYFKQQISDANVLKWPIAFFWSDIHFVKCVSYYRNNYGYCGPTKIFFRVEVVESAINIIKLYIVLCRLLLAPLAVLIFLAYKYWKTRITIDSVEKFLRMQTMLGPRRYAYTDITAITGHFRDKLGQGGYGSVFKGVLLPGNVHVAVKMLEGNSNCNGEDFISEVSTIGRIHHVNVVHLLGFCSEEMRRALVYEYMPRGSLDKFIFSAEKIFSWDKLSEIALGIARGIDYLHQGCEMQILHFDIKPHNILLDCNLVPKVADFGLAKLYPRDNSFVPLSALRGTVGYIAPEMISRSFGVISSKSDVYSFGMLLLEMSGGRRNADPGAANSSQAYYPSWVYDRLTERELDEISPTADMHELERKLCIVGLWCIQMRSQDRPTMSEVIDMLEGVADNLQMPSRPFFCDEGHNHIEDSYQLSSQLTTICEEDE</sequence>
<protein>
    <recommendedName>
        <fullName evidence="13">Protein kinase domain-containing protein</fullName>
    </recommendedName>
</protein>
<keyword evidence="4" id="KW-0812">Transmembrane</keyword>
<dbReference type="Gene3D" id="1.10.510.10">
    <property type="entry name" value="Transferase(Phosphotransferase) domain 1"/>
    <property type="match status" value="1"/>
</dbReference>
<evidence type="ECO:0000256" key="1">
    <source>
        <dbReference type="ARBA" id="ARBA00004479"/>
    </source>
</evidence>
<dbReference type="Pfam" id="PF13947">
    <property type="entry name" value="GUB_WAK_bind"/>
    <property type="match status" value="1"/>
</dbReference>
<dbReference type="PROSITE" id="PS00107">
    <property type="entry name" value="PROTEIN_KINASE_ATP"/>
    <property type="match status" value="1"/>
</dbReference>
<dbReference type="PROSITE" id="PS00108">
    <property type="entry name" value="PROTEIN_KINASE_ST"/>
    <property type="match status" value="1"/>
</dbReference>
<evidence type="ECO:0000256" key="3">
    <source>
        <dbReference type="ARBA" id="ARBA00022679"/>
    </source>
</evidence>
<evidence type="ECO:0000256" key="10">
    <source>
        <dbReference type="ARBA" id="ARBA00023136"/>
    </source>
</evidence>
<keyword evidence="2" id="KW-0723">Serine/threonine-protein kinase</keyword>
<keyword evidence="9" id="KW-1133">Transmembrane helix</keyword>
<dbReference type="AlphaFoldDB" id="A0AAD8SQH4"/>
<dbReference type="SUPFAM" id="SSF56112">
    <property type="entry name" value="Protein kinase-like (PK-like)"/>
    <property type="match status" value="1"/>
</dbReference>
<dbReference type="PROSITE" id="PS50011">
    <property type="entry name" value="PROTEIN_KINASE_DOM"/>
    <property type="match status" value="1"/>
</dbReference>
<dbReference type="InterPro" id="IPR045874">
    <property type="entry name" value="LRK10/LRL21-25-like"/>
</dbReference>
<dbReference type="Gene3D" id="3.30.200.20">
    <property type="entry name" value="Phosphorylase Kinase, domain 1"/>
    <property type="match status" value="1"/>
</dbReference>
<dbReference type="FunFam" id="1.10.510.10:FF:000590">
    <property type="entry name" value="PR5-like receptor kinase"/>
    <property type="match status" value="1"/>
</dbReference>